<organism evidence="2 4">
    <name type="scientific">Flavobacterium branchiicola</name>
    <dbReference type="NCBI Taxonomy" id="1114875"/>
    <lineage>
        <taxon>Bacteria</taxon>
        <taxon>Pseudomonadati</taxon>
        <taxon>Bacteroidota</taxon>
        <taxon>Flavobacteriia</taxon>
        <taxon>Flavobacteriales</taxon>
        <taxon>Flavobacteriaceae</taxon>
        <taxon>Flavobacterium</taxon>
    </lineage>
</organism>
<evidence type="ECO:0000313" key="4">
    <source>
        <dbReference type="Proteomes" id="UP001595935"/>
    </source>
</evidence>
<reference evidence="4" key="2">
    <citation type="journal article" date="2019" name="Int. J. Syst. Evol. Microbiol.">
        <title>The Global Catalogue of Microorganisms (GCM) 10K type strain sequencing project: providing services to taxonomists for standard genome sequencing and annotation.</title>
        <authorList>
            <consortium name="The Broad Institute Genomics Platform"/>
            <consortium name="The Broad Institute Genome Sequencing Center for Infectious Disease"/>
            <person name="Wu L."/>
            <person name="Ma J."/>
        </authorList>
    </citation>
    <scope>NUCLEOTIDE SEQUENCE [LARGE SCALE GENOMIC DNA]</scope>
    <source>
        <strain evidence="4">WYCCWR 13023</strain>
    </source>
</reference>
<dbReference type="InterPro" id="IPR001584">
    <property type="entry name" value="Integrase_cat-core"/>
</dbReference>
<evidence type="ECO:0000259" key="1">
    <source>
        <dbReference type="Pfam" id="PF13333"/>
    </source>
</evidence>
<proteinExistence type="predicted"/>
<accession>A0ABV9P6C3</accession>
<feature type="domain" description="Integrase catalytic" evidence="1">
    <location>
        <begin position="4"/>
        <end position="39"/>
    </location>
</feature>
<dbReference type="Pfam" id="PF13333">
    <property type="entry name" value="rve_2"/>
    <property type="match status" value="1"/>
</dbReference>
<dbReference type="RefSeq" id="WP_213256670.1">
    <property type="nucleotide sequence ID" value="NZ_JAGYWA010000002.1"/>
</dbReference>
<gene>
    <name evidence="2" type="ORF">ACFO5S_00005</name>
    <name evidence="3" type="ORF">ACFO5S_10010</name>
</gene>
<dbReference type="EMBL" id="JBHSGV010000001">
    <property type="protein sequence ID" value="MFC4745808.1"/>
    <property type="molecule type" value="Genomic_DNA"/>
</dbReference>
<keyword evidence="4" id="KW-1185">Reference proteome</keyword>
<dbReference type="Proteomes" id="UP001595935">
    <property type="component" value="Unassembled WGS sequence"/>
</dbReference>
<comment type="caution">
    <text evidence="2">The sequence shown here is derived from an EMBL/GenBank/DDBJ whole genome shotgun (WGS) entry which is preliminary data.</text>
</comment>
<sequence length="64" mass="7613">ALSEIFEDFENLKKQVQESIFFYNQIRVHLSINMLTPNQAHLQNQVKLKTWKKINRNKSNSVPI</sequence>
<protein>
    <submittedName>
        <fullName evidence="2">IS3 family transposase</fullName>
    </submittedName>
</protein>
<feature type="non-terminal residue" evidence="2">
    <location>
        <position position="1"/>
    </location>
</feature>
<name>A0ABV9P6C3_9FLAO</name>
<evidence type="ECO:0000313" key="3">
    <source>
        <dbReference type="EMBL" id="MFC4747783.1"/>
    </source>
</evidence>
<evidence type="ECO:0000313" key="2">
    <source>
        <dbReference type="EMBL" id="MFC4745808.1"/>
    </source>
</evidence>
<reference evidence="2" key="3">
    <citation type="submission" date="2024-09" db="EMBL/GenBank/DDBJ databases">
        <authorList>
            <person name="Sun Q."/>
            <person name="Mori K."/>
        </authorList>
    </citation>
    <scope>NUCLEOTIDE SEQUENCE</scope>
    <source>
        <strain evidence="2">CCUG 60096</strain>
    </source>
</reference>
<dbReference type="EMBL" id="JBHSGV010000004">
    <property type="protein sequence ID" value="MFC4747783.1"/>
    <property type="molecule type" value="Genomic_DNA"/>
</dbReference>
<reference evidence="2" key="1">
    <citation type="journal article" date="2014" name="Int. J. Syst. Evol. Microbiol.">
        <title>Complete genome of a new Firmicutes species belonging to the dominant human colonic microbiota ('Ruminococcus bicirculans') reveals two chromosomes and a selective capacity to utilize plant glucans.</title>
        <authorList>
            <consortium name="NISC Comparative Sequencing Program"/>
            <person name="Wegmann U."/>
            <person name="Louis P."/>
            <person name="Goesmann A."/>
            <person name="Henrissat B."/>
            <person name="Duncan S.H."/>
            <person name="Flint H.J."/>
        </authorList>
    </citation>
    <scope>NUCLEOTIDE SEQUENCE</scope>
    <source>
        <strain evidence="2">CCUG 60096</strain>
    </source>
</reference>